<proteinExistence type="inferred from homology"/>
<evidence type="ECO:0000256" key="9">
    <source>
        <dbReference type="RuleBase" id="RU003761"/>
    </source>
</evidence>
<dbReference type="PANTHER" id="PTHR42698">
    <property type="entry name" value="GTPASE ERA"/>
    <property type="match status" value="1"/>
</dbReference>
<dbReference type="InterPro" id="IPR015946">
    <property type="entry name" value="KH_dom-like_a/b"/>
</dbReference>
<dbReference type="InterPro" id="IPR030388">
    <property type="entry name" value="G_ERA_dom"/>
</dbReference>
<feature type="domain" description="Era-type G" evidence="11">
    <location>
        <begin position="7"/>
        <end position="173"/>
    </location>
</feature>
<dbReference type="PANTHER" id="PTHR42698:SF1">
    <property type="entry name" value="GTPASE ERA, MITOCHONDRIAL"/>
    <property type="match status" value="1"/>
</dbReference>
<dbReference type="HAMAP" id="MF_00367">
    <property type="entry name" value="GTPase_Era"/>
    <property type="match status" value="1"/>
</dbReference>
<dbReference type="Pfam" id="PF07650">
    <property type="entry name" value="KH_2"/>
    <property type="match status" value="1"/>
</dbReference>
<dbReference type="PROSITE" id="PS51713">
    <property type="entry name" value="G_ERA"/>
    <property type="match status" value="1"/>
</dbReference>
<feature type="domain" description="KH type-2" evidence="10">
    <location>
        <begin position="204"/>
        <end position="280"/>
    </location>
</feature>
<gene>
    <name evidence="7" type="primary">era</name>
    <name evidence="12" type="ORF">DD681_01735</name>
</gene>
<dbReference type="NCBIfam" id="NF000908">
    <property type="entry name" value="PRK00089.1"/>
    <property type="match status" value="1"/>
</dbReference>
<protein>
    <recommendedName>
        <fullName evidence="2 7">GTPase Era</fullName>
    </recommendedName>
</protein>
<keyword evidence="5 7" id="KW-0694">RNA-binding</keyword>
<dbReference type="AlphaFoldDB" id="A0A2U8DGC4"/>
<feature type="binding site" evidence="7">
    <location>
        <begin position="15"/>
        <end position="22"/>
    </location>
    <ligand>
        <name>GTP</name>
        <dbReference type="ChEBI" id="CHEBI:37565"/>
    </ligand>
</feature>
<dbReference type="InterPro" id="IPR006073">
    <property type="entry name" value="GTP-bd"/>
</dbReference>
<evidence type="ECO:0000256" key="8">
    <source>
        <dbReference type="PROSITE-ProRule" id="PRU01050"/>
    </source>
</evidence>
<evidence type="ECO:0000259" key="10">
    <source>
        <dbReference type="PROSITE" id="PS50823"/>
    </source>
</evidence>
<dbReference type="GO" id="GO:0003924">
    <property type="term" value="F:GTPase activity"/>
    <property type="evidence" value="ECO:0007669"/>
    <property type="project" value="UniProtKB-UniRule"/>
</dbReference>
<dbReference type="Proteomes" id="UP000244884">
    <property type="component" value="Chromosome"/>
</dbReference>
<dbReference type="Gene3D" id="3.30.300.20">
    <property type="match status" value="1"/>
</dbReference>
<sequence>MKKNQEYCGYITIIGKPNVGKSTLINNIIKEEISITSKKKNTTQKNIFGIKTKKLYQYIYVDTPGINTKKNRKIKKLDHQYKVLKNSVLVILITDRLIWKENDELILNYIKLMNIPIIFVINKIDKISNKNFLLPYINFIKKKINPLEIVPICAKQERDLILLEKIIKNYLPKKDHIFPSNYTTTNSLSFSLSEIIRKKIILFLREDLPLVIKVRIESIKSNNNILHIKSIIYVDNTRQKKIIIGKKGEIIKKISISSRFNIEYFLNKKIYLFIWIKNKKKYT</sequence>
<feature type="region of interest" description="G4" evidence="8">
    <location>
        <begin position="122"/>
        <end position="125"/>
    </location>
</feature>
<dbReference type="PROSITE" id="PS50823">
    <property type="entry name" value="KH_TYPE_2"/>
    <property type="match status" value="1"/>
</dbReference>
<dbReference type="GO" id="GO:0043024">
    <property type="term" value="F:ribosomal small subunit binding"/>
    <property type="evidence" value="ECO:0007669"/>
    <property type="project" value="TreeGrafter"/>
</dbReference>
<dbReference type="RefSeq" id="WP_158341298.1">
    <property type="nucleotide sequence ID" value="NZ_CP029161.1"/>
</dbReference>
<evidence type="ECO:0000256" key="5">
    <source>
        <dbReference type="ARBA" id="ARBA00022884"/>
    </source>
</evidence>
<dbReference type="OrthoDB" id="9805918at2"/>
<keyword evidence="7" id="KW-0963">Cytoplasm</keyword>
<keyword evidence="6 7" id="KW-0342">GTP-binding</keyword>
<feature type="region of interest" description="G1" evidence="8">
    <location>
        <begin position="15"/>
        <end position="22"/>
    </location>
</feature>
<organism evidence="12 13">
    <name type="scientific">Buchnera aphidicola</name>
    <name type="common">Melanaphis sacchari</name>
    <dbReference type="NCBI Taxonomy" id="2173854"/>
    <lineage>
        <taxon>Bacteria</taxon>
        <taxon>Pseudomonadati</taxon>
        <taxon>Pseudomonadota</taxon>
        <taxon>Gammaproteobacteria</taxon>
        <taxon>Enterobacterales</taxon>
        <taxon>Erwiniaceae</taxon>
        <taxon>Buchnera</taxon>
    </lineage>
</organism>
<dbReference type="InterPro" id="IPR005225">
    <property type="entry name" value="Small_GTP-bd"/>
</dbReference>
<keyword evidence="7" id="KW-0472">Membrane</keyword>
<evidence type="ECO:0000313" key="13">
    <source>
        <dbReference type="Proteomes" id="UP000244884"/>
    </source>
</evidence>
<dbReference type="InterPro" id="IPR027417">
    <property type="entry name" value="P-loop_NTPase"/>
</dbReference>
<comment type="function">
    <text evidence="7">An essential GTPase that binds both GDP and GTP, with rapid nucleotide exchange. Plays a role in 16S rRNA processing and 30S ribosomal subunit biogenesis and possibly also in cell cycle regulation and energy metabolism.</text>
</comment>
<dbReference type="NCBIfam" id="TIGR00231">
    <property type="entry name" value="small_GTP"/>
    <property type="match status" value="1"/>
</dbReference>
<feature type="region of interest" description="G5" evidence="8">
    <location>
        <begin position="152"/>
        <end position="154"/>
    </location>
</feature>
<dbReference type="GO" id="GO:0005829">
    <property type="term" value="C:cytosol"/>
    <property type="evidence" value="ECO:0007669"/>
    <property type="project" value="TreeGrafter"/>
</dbReference>
<dbReference type="GO" id="GO:0000028">
    <property type="term" value="P:ribosomal small subunit assembly"/>
    <property type="evidence" value="ECO:0007669"/>
    <property type="project" value="TreeGrafter"/>
</dbReference>
<dbReference type="GO" id="GO:0070181">
    <property type="term" value="F:small ribosomal subunit rRNA binding"/>
    <property type="evidence" value="ECO:0007669"/>
    <property type="project" value="UniProtKB-UniRule"/>
</dbReference>
<dbReference type="SUPFAM" id="SSF52540">
    <property type="entry name" value="P-loop containing nucleoside triphosphate hydrolases"/>
    <property type="match status" value="1"/>
</dbReference>
<keyword evidence="4 7" id="KW-0547">Nucleotide-binding</keyword>
<accession>A0A2U8DGC4</accession>
<dbReference type="EMBL" id="CP029161">
    <property type="protein sequence ID" value="AWH90525.1"/>
    <property type="molecule type" value="Genomic_DNA"/>
</dbReference>
<reference evidence="12 13" key="1">
    <citation type="submission" date="2018-04" db="EMBL/GenBank/DDBJ databases">
        <title>Genome sequence of Buchnera aphidicola from Melaphis sacchari.</title>
        <authorList>
            <person name="Geib S.M."/>
            <person name="Palmer N.A."/>
            <person name="Sattler S.E."/>
            <person name="Sarath G."/>
        </authorList>
    </citation>
    <scope>NUCLEOTIDE SEQUENCE [LARGE SCALE GENOMIC DNA]</scope>
    <source>
        <strain evidence="12 13">LSU</strain>
    </source>
</reference>
<name>A0A2U8DGC4_9GAMM</name>
<feature type="binding site" evidence="7">
    <location>
        <begin position="122"/>
        <end position="125"/>
    </location>
    <ligand>
        <name>GTP</name>
        <dbReference type="ChEBI" id="CHEBI:37565"/>
    </ligand>
</feature>
<dbReference type="Pfam" id="PF01926">
    <property type="entry name" value="MMR_HSR1"/>
    <property type="match status" value="1"/>
</dbReference>
<evidence type="ECO:0000256" key="3">
    <source>
        <dbReference type="ARBA" id="ARBA00022517"/>
    </source>
</evidence>
<evidence type="ECO:0000256" key="7">
    <source>
        <dbReference type="HAMAP-Rule" id="MF_00367"/>
    </source>
</evidence>
<dbReference type="GO" id="GO:0005525">
    <property type="term" value="F:GTP binding"/>
    <property type="evidence" value="ECO:0007669"/>
    <property type="project" value="UniProtKB-UniRule"/>
</dbReference>
<comment type="subunit">
    <text evidence="7">Monomer.</text>
</comment>
<dbReference type="InterPro" id="IPR005662">
    <property type="entry name" value="GTPase_Era-like"/>
</dbReference>
<dbReference type="GO" id="GO:0005886">
    <property type="term" value="C:plasma membrane"/>
    <property type="evidence" value="ECO:0007669"/>
    <property type="project" value="UniProtKB-SubCell"/>
</dbReference>
<feature type="binding site" evidence="7">
    <location>
        <begin position="62"/>
        <end position="66"/>
    </location>
    <ligand>
        <name>GTP</name>
        <dbReference type="ChEBI" id="CHEBI:37565"/>
    </ligand>
</feature>
<feature type="region of interest" description="G2" evidence="8">
    <location>
        <begin position="41"/>
        <end position="45"/>
    </location>
</feature>
<dbReference type="InterPro" id="IPR009019">
    <property type="entry name" value="KH_sf_prok-type"/>
</dbReference>
<dbReference type="CDD" id="cd04163">
    <property type="entry name" value="Era"/>
    <property type="match status" value="1"/>
</dbReference>
<comment type="subcellular location">
    <subcellularLocation>
        <location evidence="7">Cytoplasm</location>
    </subcellularLocation>
    <subcellularLocation>
        <location evidence="7">Cell membrane</location>
        <topology evidence="7">Peripheral membrane protein</topology>
    </subcellularLocation>
</comment>
<evidence type="ECO:0000256" key="4">
    <source>
        <dbReference type="ARBA" id="ARBA00022741"/>
    </source>
</evidence>
<keyword evidence="3 7" id="KW-0690">Ribosome biogenesis</keyword>
<evidence type="ECO:0000256" key="2">
    <source>
        <dbReference type="ARBA" id="ARBA00020484"/>
    </source>
</evidence>
<dbReference type="Gene3D" id="3.40.50.300">
    <property type="entry name" value="P-loop containing nucleotide triphosphate hydrolases"/>
    <property type="match status" value="1"/>
</dbReference>
<feature type="region of interest" description="G3" evidence="8">
    <location>
        <begin position="62"/>
        <end position="65"/>
    </location>
</feature>
<dbReference type="SUPFAM" id="SSF54814">
    <property type="entry name" value="Prokaryotic type KH domain (KH-domain type II)"/>
    <property type="match status" value="1"/>
</dbReference>
<dbReference type="NCBIfam" id="TIGR00436">
    <property type="entry name" value="era"/>
    <property type="match status" value="1"/>
</dbReference>
<comment type="similarity">
    <text evidence="1 7 8 9">Belongs to the TRAFAC class TrmE-Era-EngA-EngB-Septin-like GTPase superfamily. Era GTPase family.</text>
</comment>
<evidence type="ECO:0000256" key="6">
    <source>
        <dbReference type="ARBA" id="ARBA00023134"/>
    </source>
</evidence>
<keyword evidence="7" id="KW-0699">rRNA-binding</keyword>
<keyword evidence="7" id="KW-1003">Cell membrane</keyword>
<evidence type="ECO:0000259" key="11">
    <source>
        <dbReference type="PROSITE" id="PS51713"/>
    </source>
</evidence>
<dbReference type="InterPro" id="IPR004044">
    <property type="entry name" value="KH_dom_type_2"/>
</dbReference>
<evidence type="ECO:0000256" key="1">
    <source>
        <dbReference type="ARBA" id="ARBA00007921"/>
    </source>
</evidence>
<evidence type="ECO:0000313" key="12">
    <source>
        <dbReference type="EMBL" id="AWH90525.1"/>
    </source>
</evidence>